<evidence type="ECO:0000256" key="1">
    <source>
        <dbReference type="PROSITE-ProRule" id="PRU00047"/>
    </source>
</evidence>
<dbReference type="Pfam" id="PF00098">
    <property type="entry name" value="zf-CCHC"/>
    <property type="match status" value="1"/>
</dbReference>
<reference evidence="4" key="2">
    <citation type="submission" date="2022-01" db="EMBL/GenBank/DDBJ databases">
        <authorList>
            <person name="Yamashiro T."/>
            <person name="Shiraishi A."/>
            <person name="Satake H."/>
            <person name="Nakayama K."/>
        </authorList>
    </citation>
    <scope>NUCLEOTIDE SEQUENCE</scope>
</reference>
<accession>A0ABQ4Y876</accession>
<dbReference type="SUPFAM" id="SSF57756">
    <property type="entry name" value="Retrovirus zinc finger-like domains"/>
    <property type="match status" value="1"/>
</dbReference>
<dbReference type="InterPro" id="IPR036875">
    <property type="entry name" value="Znf_CCHC_sf"/>
</dbReference>
<keyword evidence="1" id="KW-0479">Metal-binding</keyword>
<feature type="compositionally biased region" description="Gly residues" evidence="2">
    <location>
        <begin position="90"/>
        <end position="101"/>
    </location>
</feature>
<dbReference type="Gene3D" id="4.10.60.10">
    <property type="entry name" value="Zinc finger, CCHC-type"/>
    <property type="match status" value="1"/>
</dbReference>
<protein>
    <submittedName>
        <fullName evidence="4">Zinc finger, CCHC-type containing protein</fullName>
    </submittedName>
</protein>
<keyword evidence="5" id="KW-1185">Reference proteome</keyword>
<name>A0ABQ4Y876_9ASTR</name>
<dbReference type="SMART" id="SM00343">
    <property type="entry name" value="ZnF_C2HC"/>
    <property type="match status" value="1"/>
</dbReference>
<comment type="caution">
    <text evidence="4">The sequence shown here is derived from an EMBL/GenBank/DDBJ whole genome shotgun (WGS) entry which is preliminary data.</text>
</comment>
<reference evidence="4" key="1">
    <citation type="journal article" date="2022" name="Int. J. Mol. Sci.">
        <title>Draft Genome of Tanacetum Coccineum: Genomic Comparison of Closely Related Tanacetum-Family Plants.</title>
        <authorList>
            <person name="Yamashiro T."/>
            <person name="Shiraishi A."/>
            <person name="Nakayama K."/>
            <person name="Satake H."/>
        </authorList>
    </citation>
    <scope>NUCLEOTIDE SEQUENCE</scope>
</reference>
<feature type="compositionally biased region" description="Basic and acidic residues" evidence="2">
    <location>
        <begin position="104"/>
        <end position="121"/>
    </location>
</feature>
<dbReference type="PROSITE" id="PS50158">
    <property type="entry name" value="ZF_CCHC"/>
    <property type="match status" value="1"/>
</dbReference>
<keyword evidence="1" id="KW-0863">Zinc-finger</keyword>
<organism evidence="4 5">
    <name type="scientific">Tanacetum coccineum</name>
    <dbReference type="NCBI Taxonomy" id="301880"/>
    <lineage>
        <taxon>Eukaryota</taxon>
        <taxon>Viridiplantae</taxon>
        <taxon>Streptophyta</taxon>
        <taxon>Embryophyta</taxon>
        <taxon>Tracheophyta</taxon>
        <taxon>Spermatophyta</taxon>
        <taxon>Magnoliopsida</taxon>
        <taxon>eudicotyledons</taxon>
        <taxon>Gunneridae</taxon>
        <taxon>Pentapetalae</taxon>
        <taxon>asterids</taxon>
        <taxon>campanulids</taxon>
        <taxon>Asterales</taxon>
        <taxon>Asteraceae</taxon>
        <taxon>Asteroideae</taxon>
        <taxon>Anthemideae</taxon>
        <taxon>Anthemidinae</taxon>
        <taxon>Tanacetum</taxon>
    </lineage>
</organism>
<evidence type="ECO:0000256" key="2">
    <source>
        <dbReference type="SAM" id="MobiDB-lite"/>
    </source>
</evidence>
<dbReference type="EMBL" id="BQNB010010187">
    <property type="protein sequence ID" value="GJS73860.1"/>
    <property type="molecule type" value="Genomic_DNA"/>
</dbReference>
<proteinExistence type="predicted"/>
<dbReference type="InterPro" id="IPR001878">
    <property type="entry name" value="Znf_CCHC"/>
</dbReference>
<sequence>MPSSKQHKLYVMGIKNEEDTDGKWSMRFDRRNNERNLGLSKVQIYWKEDCTTGYHSQQLKSEFEKLVMKEDESINSFAGKLMSKRKYGRRGGGNKTRGRGQGRFTRDSKNKDSYDKRWRNPGDQNYHRRDIREIECYNCHEFGHYAVNCPKPDHREEKANLVFEDDEPTLLMVTSEDEMDITSLKETKGVRANAMILSREPSKISEGKPD</sequence>
<dbReference type="Proteomes" id="UP001151760">
    <property type="component" value="Unassembled WGS sequence"/>
</dbReference>
<evidence type="ECO:0000259" key="3">
    <source>
        <dbReference type="PROSITE" id="PS50158"/>
    </source>
</evidence>
<keyword evidence="1" id="KW-0862">Zinc</keyword>
<gene>
    <name evidence="4" type="ORF">Tco_0706701</name>
</gene>
<evidence type="ECO:0000313" key="5">
    <source>
        <dbReference type="Proteomes" id="UP001151760"/>
    </source>
</evidence>
<evidence type="ECO:0000313" key="4">
    <source>
        <dbReference type="EMBL" id="GJS73860.1"/>
    </source>
</evidence>
<feature type="region of interest" description="Disordered" evidence="2">
    <location>
        <begin position="83"/>
        <end position="121"/>
    </location>
</feature>
<feature type="domain" description="CCHC-type" evidence="3">
    <location>
        <begin position="136"/>
        <end position="151"/>
    </location>
</feature>